<dbReference type="AlphaFoldDB" id="A0A1H7N833"/>
<dbReference type="Gene3D" id="3.30.360.10">
    <property type="entry name" value="Dihydrodipicolinate Reductase, domain 2"/>
    <property type="match status" value="1"/>
</dbReference>
<reference evidence="10" key="1">
    <citation type="submission" date="2016-10" db="EMBL/GenBank/DDBJ databases">
        <authorList>
            <person name="Varghese N."/>
            <person name="Submissions S."/>
        </authorList>
    </citation>
    <scope>NUCLEOTIDE SEQUENCE [LARGE SCALE GENOMIC DNA]</scope>
    <source>
        <strain evidence="10">LMG 26383,CCUG 61248,R- 45681</strain>
    </source>
</reference>
<keyword evidence="10" id="KW-1185">Reference proteome</keyword>
<dbReference type="InterPro" id="IPR020626">
    <property type="entry name" value="Asp_DH_prok"/>
</dbReference>
<dbReference type="Proteomes" id="UP000199664">
    <property type="component" value="Unassembled WGS sequence"/>
</dbReference>
<name>A0A1H7N833_9HYPH</name>
<gene>
    <name evidence="6" type="primary">nadX</name>
    <name evidence="9" type="ORF">SAMN04515666_10332</name>
</gene>
<dbReference type="InterPro" id="IPR036291">
    <property type="entry name" value="NAD(P)-bd_dom_sf"/>
</dbReference>
<keyword evidence="4 6" id="KW-0560">Oxidoreductase</keyword>
<dbReference type="RefSeq" id="WP_091832577.1">
    <property type="nucleotide sequence ID" value="NZ_FOAN01000003.1"/>
</dbReference>
<dbReference type="OrthoDB" id="8456681at2"/>
<sequence>MTARRRKPLRIGLIGWGAINRHVVRLLSRSVVAEAVSIVAIGVRSPERAQDIPADASLLTDPQQLAGLDLDIVAEAAGQPAVALWGESALRQAGAFAVTSAGALADTALLERLMSVAEAAGSQLVVTSGALAGIDALAAASALPLDEVVHAIVKPPAAWRGTPAERLVPLDALTAPASFFIGSAREAARRFPQNANVAVISALAGIGLDRTRVELIADPGIAENCHRLSAHGAFGRLSVTIENRPLADNPKSSEMAALSLVRMISNSVSPLCR</sequence>
<dbReference type="SUPFAM" id="SSF51735">
    <property type="entry name" value="NAD(P)-binding Rossmann-fold domains"/>
    <property type="match status" value="1"/>
</dbReference>
<feature type="domain" description="Aspartate dehydrogenase" evidence="7">
    <location>
        <begin position="174"/>
        <end position="261"/>
    </location>
</feature>
<evidence type="ECO:0000259" key="8">
    <source>
        <dbReference type="Pfam" id="PF03447"/>
    </source>
</evidence>
<evidence type="ECO:0000313" key="9">
    <source>
        <dbReference type="EMBL" id="SEL19135.1"/>
    </source>
</evidence>
<feature type="binding site" evidence="6">
    <location>
        <position position="130"/>
    </location>
    <ligand>
        <name>NAD(+)</name>
        <dbReference type="ChEBI" id="CHEBI:57540"/>
    </ligand>
</feature>
<dbReference type="InterPro" id="IPR011182">
    <property type="entry name" value="L-Asp_DH"/>
</dbReference>
<comment type="catalytic activity">
    <reaction evidence="6">
        <text>L-aspartate + NADP(+) + H2O = oxaloacetate + NH4(+) + NADPH + H(+)</text>
        <dbReference type="Rhea" id="RHEA:11784"/>
        <dbReference type="ChEBI" id="CHEBI:15377"/>
        <dbReference type="ChEBI" id="CHEBI:15378"/>
        <dbReference type="ChEBI" id="CHEBI:16452"/>
        <dbReference type="ChEBI" id="CHEBI:28938"/>
        <dbReference type="ChEBI" id="CHEBI:29991"/>
        <dbReference type="ChEBI" id="CHEBI:57783"/>
        <dbReference type="ChEBI" id="CHEBI:58349"/>
        <dbReference type="EC" id="1.4.1.21"/>
    </reaction>
</comment>
<dbReference type="STRING" id="1036779.SAMN04515666_10332"/>
<dbReference type="Pfam" id="PF03447">
    <property type="entry name" value="NAD_binding_3"/>
    <property type="match status" value="1"/>
</dbReference>
<dbReference type="InterPro" id="IPR002811">
    <property type="entry name" value="Asp_DH"/>
</dbReference>
<accession>A0A1H7N833</accession>
<evidence type="ECO:0000256" key="3">
    <source>
        <dbReference type="ARBA" id="ARBA00022857"/>
    </source>
</evidence>
<dbReference type="PIRSF" id="PIRSF005227">
    <property type="entry name" value="Asp_dh_NAD_syn"/>
    <property type="match status" value="1"/>
</dbReference>
<evidence type="ECO:0000259" key="7">
    <source>
        <dbReference type="Pfam" id="PF01958"/>
    </source>
</evidence>
<keyword evidence="5 6" id="KW-0520">NAD</keyword>
<comment type="miscellaneous">
    <text evidence="6">The iminoaspartate product is unstable in aqueous solution and can decompose to oxaloacetate and ammonia.</text>
</comment>
<keyword evidence="2 6" id="KW-0662">Pyridine nucleotide biosynthesis</keyword>
<dbReference type="SUPFAM" id="SSF55347">
    <property type="entry name" value="Glyceraldehyde-3-phosphate dehydrogenase-like, C-terminal domain"/>
    <property type="match status" value="1"/>
</dbReference>
<dbReference type="Gene3D" id="3.40.50.720">
    <property type="entry name" value="NAD(P)-binding Rossmann-like Domain"/>
    <property type="match status" value="1"/>
</dbReference>
<dbReference type="GO" id="GO:0051287">
    <property type="term" value="F:NAD binding"/>
    <property type="evidence" value="ECO:0007669"/>
    <property type="project" value="UniProtKB-UniRule"/>
</dbReference>
<feature type="domain" description="Aspartate/homoserine dehydrogenase NAD-binding" evidence="8">
    <location>
        <begin position="15"/>
        <end position="126"/>
    </location>
</feature>
<dbReference type="InterPro" id="IPR005106">
    <property type="entry name" value="Asp/hSer_DH_NAD-bd"/>
</dbReference>
<dbReference type="GO" id="GO:0016639">
    <property type="term" value="F:oxidoreductase activity, acting on the CH-NH2 group of donors, NAD or NADP as acceptor"/>
    <property type="evidence" value="ECO:0007669"/>
    <property type="project" value="UniProtKB-UniRule"/>
</dbReference>
<comment type="function">
    <text evidence="6">Specifically catalyzes the NAD or NADP-dependent dehydrogenation of L-aspartate to iminoaspartate.</text>
</comment>
<evidence type="ECO:0000256" key="1">
    <source>
        <dbReference type="ARBA" id="ARBA00008331"/>
    </source>
</evidence>
<dbReference type="NCBIfam" id="NF009828">
    <property type="entry name" value="PRK13303.1-3"/>
    <property type="match status" value="1"/>
</dbReference>
<dbReference type="GO" id="GO:0033735">
    <property type="term" value="F:aspartate dehydrogenase [NAD(P)+] activity"/>
    <property type="evidence" value="ECO:0007669"/>
    <property type="project" value="UniProtKB-EC"/>
</dbReference>
<proteinExistence type="inferred from homology"/>
<dbReference type="GO" id="GO:0050661">
    <property type="term" value="F:NADP binding"/>
    <property type="evidence" value="ECO:0007669"/>
    <property type="project" value="UniProtKB-UniRule"/>
</dbReference>
<comment type="similarity">
    <text evidence="1 6">Belongs to the L-aspartate dehydrogenase family.</text>
</comment>
<comment type="pathway">
    <text evidence="6">Cofactor biosynthesis; NAD(+) biosynthesis; iminoaspartate from L-aspartate (dehydrogenase route): step 1/1.</text>
</comment>
<evidence type="ECO:0000313" key="10">
    <source>
        <dbReference type="Proteomes" id="UP000199664"/>
    </source>
</evidence>
<evidence type="ECO:0000256" key="6">
    <source>
        <dbReference type="HAMAP-Rule" id="MF_01265"/>
    </source>
</evidence>
<comment type="catalytic activity">
    <reaction evidence="6">
        <text>L-aspartate + NAD(+) + H2O = oxaloacetate + NH4(+) + NADH + H(+)</text>
        <dbReference type="Rhea" id="RHEA:11788"/>
        <dbReference type="ChEBI" id="CHEBI:15377"/>
        <dbReference type="ChEBI" id="CHEBI:15378"/>
        <dbReference type="ChEBI" id="CHEBI:16452"/>
        <dbReference type="ChEBI" id="CHEBI:28938"/>
        <dbReference type="ChEBI" id="CHEBI:29991"/>
        <dbReference type="ChEBI" id="CHEBI:57540"/>
        <dbReference type="ChEBI" id="CHEBI:57945"/>
        <dbReference type="EC" id="1.4.1.21"/>
    </reaction>
</comment>
<feature type="active site" evidence="6">
    <location>
        <position position="226"/>
    </location>
</feature>
<dbReference type="Pfam" id="PF01958">
    <property type="entry name" value="Asp_DH_C"/>
    <property type="match status" value="1"/>
</dbReference>
<protein>
    <recommendedName>
        <fullName evidence="6">L-aspartate dehydrogenase</fullName>
        <ecNumber evidence="6">1.4.1.21</ecNumber>
    </recommendedName>
</protein>
<evidence type="ECO:0000256" key="5">
    <source>
        <dbReference type="ARBA" id="ARBA00023027"/>
    </source>
</evidence>
<evidence type="ECO:0000256" key="4">
    <source>
        <dbReference type="ARBA" id="ARBA00023002"/>
    </source>
</evidence>
<evidence type="ECO:0000256" key="2">
    <source>
        <dbReference type="ARBA" id="ARBA00022642"/>
    </source>
</evidence>
<dbReference type="EMBL" id="FOAN01000003">
    <property type="protein sequence ID" value="SEL19135.1"/>
    <property type="molecule type" value="Genomic_DNA"/>
</dbReference>
<organism evidence="9 10">
    <name type="scientific">Bosea lupini</name>
    <dbReference type="NCBI Taxonomy" id="1036779"/>
    <lineage>
        <taxon>Bacteria</taxon>
        <taxon>Pseudomonadati</taxon>
        <taxon>Pseudomonadota</taxon>
        <taxon>Alphaproteobacteria</taxon>
        <taxon>Hyphomicrobiales</taxon>
        <taxon>Boseaceae</taxon>
        <taxon>Bosea</taxon>
    </lineage>
</organism>
<dbReference type="HAMAP" id="MF_01265">
    <property type="entry name" value="NadX"/>
    <property type="match status" value="1"/>
</dbReference>
<dbReference type="PANTHER" id="PTHR31873">
    <property type="entry name" value="L-ASPARTATE DEHYDROGENASE-RELATED"/>
    <property type="match status" value="1"/>
</dbReference>
<dbReference type="PANTHER" id="PTHR31873:SF6">
    <property type="entry name" value="ASPARTATE DEHYDROGENASE DOMAIN-CONTAINING PROTEIN"/>
    <property type="match status" value="1"/>
</dbReference>
<keyword evidence="3 6" id="KW-0521">NADP</keyword>
<feature type="binding site" evidence="6">
    <location>
        <position position="196"/>
    </location>
    <ligand>
        <name>NAD(+)</name>
        <dbReference type="ChEBI" id="CHEBI:57540"/>
    </ligand>
</feature>
<dbReference type="UniPathway" id="UPA00253">
    <property type="reaction ID" value="UER00456"/>
</dbReference>
<dbReference type="GO" id="GO:0009435">
    <property type="term" value="P:NAD+ biosynthetic process"/>
    <property type="evidence" value="ECO:0007669"/>
    <property type="project" value="UniProtKB-UniRule"/>
</dbReference>
<dbReference type="EC" id="1.4.1.21" evidence="6"/>